<comment type="similarity">
    <text evidence="1">Belongs to the syntaxin family.</text>
</comment>
<dbReference type="InterPro" id="IPR010989">
    <property type="entry name" value="SNARE"/>
</dbReference>
<dbReference type="EMBL" id="JAUJYN010000003">
    <property type="protein sequence ID" value="KAK1275731.1"/>
    <property type="molecule type" value="Genomic_DNA"/>
</dbReference>
<evidence type="ECO:0000256" key="1">
    <source>
        <dbReference type="ARBA" id="ARBA00009063"/>
    </source>
</evidence>
<reference evidence="11" key="1">
    <citation type="journal article" date="2023" name="Nat. Commun.">
        <title>Diploid and tetraploid genomes of Acorus and the evolution of monocots.</title>
        <authorList>
            <person name="Ma L."/>
            <person name="Liu K.W."/>
            <person name="Li Z."/>
            <person name="Hsiao Y.Y."/>
            <person name="Qi Y."/>
            <person name="Fu T."/>
            <person name="Tang G.D."/>
            <person name="Zhang D."/>
            <person name="Sun W.H."/>
            <person name="Liu D.K."/>
            <person name="Li Y."/>
            <person name="Chen G.Z."/>
            <person name="Liu X.D."/>
            <person name="Liao X.Y."/>
            <person name="Jiang Y.T."/>
            <person name="Yu X."/>
            <person name="Hao Y."/>
            <person name="Huang J."/>
            <person name="Zhao X.W."/>
            <person name="Ke S."/>
            <person name="Chen Y.Y."/>
            <person name="Wu W.L."/>
            <person name="Hsu J.L."/>
            <person name="Lin Y.F."/>
            <person name="Huang M.D."/>
            <person name="Li C.Y."/>
            <person name="Huang L."/>
            <person name="Wang Z.W."/>
            <person name="Zhao X."/>
            <person name="Zhong W.Y."/>
            <person name="Peng D.H."/>
            <person name="Ahmad S."/>
            <person name="Lan S."/>
            <person name="Zhang J.S."/>
            <person name="Tsai W.C."/>
            <person name="Van de Peer Y."/>
            <person name="Liu Z.J."/>
        </authorList>
    </citation>
    <scope>NUCLEOTIDE SEQUENCE</scope>
    <source>
        <strain evidence="11">SCP</strain>
    </source>
</reference>
<evidence type="ECO:0000256" key="5">
    <source>
        <dbReference type="ARBA" id="ARBA00022989"/>
    </source>
</evidence>
<dbReference type="GO" id="GO:0015031">
    <property type="term" value="P:protein transport"/>
    <property type="evidence" value="ECO:0007669"/>
    <property type="project" value="UniProtKB-KW"/>
</dbReference>
<dbReference type="InterPro" id="IPR015260">
    <property type="entry name" value="Syntaxin-6/10/61_N"/>
</dbReference>
<dbReference type="AlphaFoldDB" id="A0AAV9BH76"/>
<evidence type="ECO:0000256" key="2">
    <source>
        <dbReference type="ARBA" id="ARBA00022448"/>
    </source>
</evidence>
<keyword evidence="4" id="KW-0653">Protein transport</keyword>
<proteinExistence type="inferred from homology"/>
<evidence type="ECO:0000256" key="7">
    <source>
        <dbReference type="ARBA" id="ARBA00023136"/>
    </source>
</evidence>
<dbReference type="SUPFAM" id="SSF47661">
    <property type="entry name" value="t-snare proteins"/>
    <property type="match status" value="1"/>
</dbReference>
<evidence type="ECO:0000256" key="9">
    <source>
        <dbReference type="SAM" id="Phobius"/>
    </source>
</evidence>
<evidence type="ECO:0000259" key="10">
    <source>
        <dbReference type="Pfam" id="PF09177"/>
    </source>
</evidence>
<evidence type="ECO:0000256" key="4">
    <source>
        <dbReference type="ARBA" id="ARBA00022927"/>
    </source>
</evidence>
<keyword evidence="7 9" id="KW-0472">Membrane</keyword>
<comment type="subcellular location">
    <subcellularLocation>
        <location evidence="8">Golgi apparatus</location>
        <location evidence="8">trans-Golgi network membrane</location>
        <topology evidence="8">Single-pass type IV membrane protein</topology>
    </subcellularLocation>
</comment>
<name>A0AAV9BH76_ACOGR</name>
<dbReference type="CDD" id="cd21442">
    <property type="entry name" value="SNARE_NTD_STX6-like"/>
    <property type="match status" value="1"/>
</dbReference>
<gene>
    <name evidence="11" type="ORF">QJS04_geneDACA001639</name>
</gene>
<sequence length="355" mass="39714">MTSSFDRWEKDPFFAAAEEVQESSDRLESVYRRWIHERKNQSNSSSEADELQRELQTALGTAKWQLEEFERAVRTSDGASSSSMEDETKDRHAQFVSAIGYRISSIENALEDSAIEDGQTSLRWVCLNEGERDELASFLTCPPPSNENTPSVAPPMEVDEQGETGVCTSKNSCYSLELGLPSTAVKDERAVLHGHRRAVSASADIGMWKNFVADDEEAQRRSFDVRPDLAPPKAVGFLGFVRGAVESTAKMKWPMNGFRKLKGVDRHQASVAVDTSGSQSHQLSRDINSCYERGESCLDSCGEDAYDKQLYGWIGALHRQLQRSQYQIQYGRPLQVAAWVLLGLFLIVLFALRAI</sequence>
<reference evidence="11" key="2">
    <citation type="submission" date="2023-06" db="EMBL/GenBank/DDBJ databases">
        <authorList>
            <person name="Ma L."/>
            <person name="Liu K.-W."/>
            <person name="Li Z."/>
            <person name="Hsiao Y.-Y."/>
            <person name="Qi Y."/>
            <person name="Fu T."/>
            <person name="Tang G."/>
            <person name="Zhang D."/>
            <person name="Sun W.-H."/>
            <person name="Liu D.-K."/>
            <person name="Li Y."/>
            <person name="Chen G.-Z."/>
            <person name="Liu X.-D."/>
            <person name="Liao X.-Y."/>
            <person name="Jiang Y.-T."/>
            <person name="Yu X."/>
            <person name="Hao Y."/>
            <person name="Huang J."/>
            <person name="Zhao X.-W."/>
            <person name="Ke S."/>
            <person name="Chen Y.-Y."/>
            <person name="Wu W.-L."/>
            <person name="Hsu J.-L."/>
            <person name="Lin Y.-F."/>
            <person name="Huang M.-D."/>
            <person name="Li C.-Y."/>
            <person name="Huang L."/>
            <person name="Wang Z.-W."/>
            <person name="Zhao X."/>
            <person name="Zhong W.-Y."/>
            <person name="Peng D.-H."/>
            <person name="Ahmad S."/>
            <person name="Lan S."/>
            <person name="Zhang J.-S."/>
            <person name="Tsai W.-C."/>
            <person name="Van De Peer Y."/>
            <person name="Liu Z.-J."/>
        </authorList>
    </citation>
    <scope>NUCLEOTIDE SEQUENCE</scope>
    <source>
        <strain evidence="11">SCP</strain>
        <tissue evidence="11">Leaves</tissue>
    </source>
</reference>
<feature type="transmembrane region" description="Helical" evidence="9">
    <location>
        <begin position="334"/>
        <end position="352"/>
    </location>
</feature>
<evidence type="ECO:0000256" key="3">
    <source>
        <dbReference type="ARBA" id="ARBA00022692"/>
    </source>
</evidence>
<dbReference type="GO" id="GO:0005794">
    <property type="term" value="C:Golgi apparatus"/>
    <property type="evidence" value="ECO:0007669"/>
    <property type="project" value="UniProtKB-SubCell"/>
</dbReference>
<evidence type="ECO:0000313" key="11">
    <source>
        <dbReference type="EMBL" id="KAK1275731.1"/>
    </source>
</evidence>
<dbReference type="FunFam" id="1.20.58.90:FF:000004">
    <property type="entry name" value="Syntaxin 10"/>
    <property type="match status" value="1"/>
</dbReference>
<dbReference type="PANTHER" id="PTHR34949">
    <property type="entry name" value="OS05G0443700 PROTEIN"/>
    <property type="match status" value="1"/>
</dbReference>
<comment type="caution">
    <text evidence="11">The sequence shown here is derived from an EMBL/GenBank/DDBJ whole genome shotgun (WGS) entry which is preliminary data.</text>
</comment>
<evidence type="ECO:0000313" key="12">
    <source>
        <dbReference type="Proteomes" id="UP001179952"/>
    </source>
</evidence>
<protein>
    <recommendedName>
        <fullName evidence="10">Syntaxin 6/10/61 N-terminal domain-containing protein</fullName>
    </recommendedName>
</protein>
<dbReference type="GO" id="GO:0016020">
    <property type="term" value="C:membrane"/>
    <property type="evidence" value="ECO:0007669"/>
    <property type="project" value="InterPro"/>
</dbReference>
<keyword evidence="6" id="KW-0333">Golgi apparatus</keyword>
<feature type="domain" description="Syntaxin 6/10/61 N-terminal" evidence="10">
    <location>
        <begin position="11"/>
        <end position="107"/>
    </location>
</feature>
<dbReference type="GO" id="GO:0048193">
    <property type="term" value="P:Golgi vesicle transport"/>
    <property type="evidence" value="ECO:0007669"/>
    <property type="project" value="InterPro"/>
</dbReference>
<keyword evidence="2" id="KW-0813">Transport</keyword>
<evidence type="ECO:0000256" key="6">
    <source>
        <dbReference type="ARBA" id="ARBA00023034"/>
    </source>
</evidence>
<dbReference type="Gene3D" id="1.20.58.90">
    <property type="match status" value="1"/>
</dbReference>
<keyword evidence="3 9" id="KW-0812">Transmembrane</keyword>
<evidence type="ECO:0000256" key="8">
    <source>
        <dbReference type="ARBA" id="ARBA00037801"/>
    </source>
</evidence>
<accession>A0AAV9BH76</accession>
<dbReference type="Pfam" id="PF09177">
    <property type="entry name" value="STX6_10_61_N"/>
    <property type="match status" value="1"/>
</dbReference>
<organism evidence="11 12">
    <name type="scientific">Acorus gramineus</name>
    <name type="common">Dwarf sweet flag</name>
    <dbReference type="NCBI Taxonomy" id="55184"/>
    <lineage>
        <taxon>Eukaryota</taxon>
        <taxon>Viridiplantae</taxon>
        <taxon>Streptophyta</taxon>
        <taxon>Embryophyta</taxon>
        <taxon>Tracheophyta</taxon>
        <taxon>Spermatophyta</taxon>
        <taxon>Magnoliopsida</taxon>
        <taxon>Liliopsida</taxon>
        <taxon>Acoraceae</taxon>
        <taxon>Acorus</taxon>
    </lineage>
</organism>
<dbReference type="PANTHER" id="PTHR34949:SF6">
    <property type="entry name" value="EXPRESSED PROTEIN"/>
    <property type="match status" value="1"/>
</dbReference>
<keyword evidence="12" id="KW-1185">Reference proteome</keyword>
<keyword evidence="5 9" id="KW-1133">Transmembrane helix</keyword>
<dbReference type="Proteomes" id="UP001179952">
    <property type="component" value="Unassembled WGS sequence"/>
</dbReference>